<dbReference type="GO" id="GO:0005832">
    <property type="term" value="C:chaperonin-containing T-complex"/>
    <property type="evidence" value="ECO:0007669"/>
    <property type="project" value="UniProtKB-ARBA"/>
</dbReference>
<dbReference type="GO" id="GO:0051082">
    <property type="term" value="F:unfolded protein binding"/>
    <property type="evidence" value="ECO:0007669"/>
    <property type="project" value="InterPro"/>
</dbReference>
<dbReference type="Gene3D" id="3.50.7.10">
    <property type="entry name" value="GroEL"/>
    <property type="match status" value="1"/>
</dbReference>
<comment type="similarity">
    <text evidence="2 10">Belongs to the TCP-1 chaperonin family.</text>
</comment>
<evidence type="ECO:0000256" key="2">
    <source>
        <dbReference type="ARBA" id="ARBA00008020"/>
    </source>
</evidence>
<sequence length="604" mass="65033">MASLFEQPRNAGTLFLGGQKISGADVRDQNVLATQAIANVVKSSFGPSGLDKMMVDDIGDVTVTNDGATILSLLDVEHPAGKILVDLAQQQDKEVGDGTTSVVIIAAELLRRANELVKNRIHPTTIITGYRLALREAVKYMNENISTKVEQLGRESLINIAKTSMSSKIIGGDSEFFSNMVVDAMQSVKTTNNRNEVKYPVKAVNVLKAHGKSATESVLVKGYALNCTVASQAMKTRITDAKIACLDMNLQKERMKMGVNITIDDPKQLEQIRQRETGMVLERVEMILKSGANVVMTTKGIDDLCLKMFVEKGAMAVRRCKKEDLRRIAKATGATLISSLSDLNGDEKFEAASLGHAEEVTQERISDDECILVKGTKVHTSASIILRGSNDYQLDEMERSVHDSLSAVKRTLESGSIVPGGGAVETALHIYLEEFAVTVGSREQLAIGEFAQTLLIIPRTLAVNAAKDSSDLVAQLRSVHASSQRTSSPSPSPNTKPAPPSSTPSSPSKSKPSNPNSQKGTLGSNPSAADKEAALHAKRRGYKNYGLDLTRGKVVDQVKAGVLEPSMSKVRQLKSAVEACIAVMRIDTLIKLDPEQRGGGGDEH</sequence>
<feature type="compositionally biased region" description="Polar residues" evidence="11">
    <location>
        <begin position="518"/>
        <end position="527"/>
    </location>
</feature>
<dbReference type="PANTHER" id="PTHR11353">
    <property type="entry name" value="CHAPERONIN"/>
    <property type="match status" value="1"/>
</dbReference>
<comment type="subunit">
    <text evidence="3">Heterooligomeric complex of about 850 to 900 kDa that forms two stacked rings, 12 to 16 nm in diameter.</text>
</comment>
<accession>A0A8H3EY06</accession>
<protein>
    <recommendedName>
        <fullName evidence="4">T-complex protein 1 subunit alpha</fullName>
    </recommendedName>
    <alternativeName>
        <fullName evidence="9">CCT-alpha</fullName>
    </alternativeName>
</protein>
<evidence type="ECO:0000256" key="10">
    <source>
        <dbReference type="RuleBase" id="RU004187"/>
    </source>
</evidence>
<evidence type="ECO:0000256" key="11">
    <source>
        <dbReference type="SAM" id="MobiDB-lite"/>
    </source>
</evidence>
<comment type="subcellular location">
    <subcellularLocation>
        <location evidence="1">Cytoplasm</location>
    </subcellularLocation>
</comment>
<evidence type="ECO:0000313" key="12">
    <source>
        <dbReference type="EMBL" id="CAF9914592.1"/>
    </source>
</evidence>
<evidence type="ECO:0000313" key="13">
    <source>
        <dbReference type="Proteomes" id="UP000664521"/>
    </source>
</evidence>
<dbReference type="InterPro" id="IPR027409">
    <property type="entry name" value="GroEL-like_apical_dom_sf"/>
</dbReference>
<dbReference type="SUPFAM" id="SSF52029">
    <property type="entry name" value="GroEL apical domain-like"/>
    <property type="match status" value="1"/>
</dbReference>
<dbReference type="NCBIfam" id="TIGR02340">
    <property type="entry name" value="chap_CCT_alpha"/>
    <property type="match status" value="1"/>
</dbReference>
<dbReference type="SUPFAM" id="SSF54849">
    <property type="entry name" value="GroEL-intermediate domain like"/>
    <property type="match status" value="1"/>
</dbReference>
<dbReference type="CDD" id="cd03335">
    <property type="entry name" value="TCP1_alpha"/>
    <property type="match status" value="1"/>
</dbReference>
<feature type="compositionally biased region" description="Pro residues" evidence="11">
    <location>
        <begin position="490"/>
        <end position="502"/>
    </location>
</feature>
<dbReference type="Gene3D" id="1.10.560.10">
    <property type="entry name" value="GroEL-like equatorial domain"/>
    <property type="match status" value="2"/>
</dbReference>
<dbReference type="PROSITE" id="PS00751">
    <property type="entry name" value="TCP1_2"/>
    <property type="match status" value="1"/>
</dbReference>
<gene>
    <name evidence="12" type="primary">CCT1</name>
    <name evidence="12" type="ORF">HETSPECPRED_002024</name>
</gene>
<dbReference type="PROSITE" id="PS00995">
    <property type="entry name" value="TCP1_3"/>
    <property type="match status" value="1"/>
</dbReference>
<evidence type="ECO:0000256" key="1">
    <source>
        <dbReference type="ARBA" id="ARBA00004496"/>
    </source>
</evidence>
<evidence type="ECO:0000256" key="4">
    <source>
        <dbReference type="ARBA" id="ARBA00014424"/>
    </source>
</evidence>
<dbReference type="InterPro" id="IPR002194">
    <property type="entry name" value="Chaperonin_TCP-1_CS"/>
</dbReference>
<name>A0A8H3EY06_9LECA</name>
<comment type="caution">
    <text evidence="12">The sequence shown here is derived from an EMBL/GenBank/DDBJ whole genome shotgun (WGS) entry which is preliminary data.</text>
</comment>
<keyword evidence="8 10" id="KW-0143">Chaperone</keyword>
<dbReference type="InterPro" id="IPR002423">
    <property type="entry name" value="Cpn60/GroEL/TCP-1"/>
</dbReference>
<keyword evidence="5" id="KW-0963">Cytoplasm</keyword>
<dbReference type="InterPro" id="IPR027413">
    <property type="entry name" value="GROEL-like_equatorial_sf"/>
</dbReference>
<evidence type="ECO:0000256" key="9">
    <source>
        <dbReference type="ARBA" id="ARBA00030049"/>
    </source>
</evidence>
<proteinExistence type="inferred from homology"/>
<dbReference type="InterPro" id="IPR012715">
    <property type="entry name" value="Chap_CCT_alpha"/>
</dbReference>
<dbReference type="GO" id="GO:0016887">
    <property type="term" value="F:ATP hydrolysis activity"/>
    <property type="evidence" value="ECO:0007669"/>
    <property type="project" value="InterPro"/>
</dbReference>
<organism evidence="12 13">
    <name type="scientific">Heterodermia speciosa</name>
    <dbReference type="NCBI Taxonomy" id="116794"/>
    <lineage>
        <taxon>Eukaryota</taxon>
        <taxon>Fungi</taxon>
        <taxon>Dikarya</taxon>
        <taxon>Ascomycota</taxon>
        <taxon>Pezizomycotina</taxon>
        <taxon>Lecanoromycetes</taxon>
        <taxon>OSLEUM clade</taxon>
        <taxon>Lecanoromycetidae</taxon>
        <taxon>Caliciales</taxon>
        <taxon>Physciaceae</taxon>
        <taxon>Heterodermia</taxon>
    </lineage>
</organism>
<dbReference type="GO" id="GO:0005524">
    <property type="term" value="F:ATP binding"/>
    <property type="evidence" value="ECO:0007669"/>
    <property type="project" value="UniProtKB-KW"/>
</dbReference>
<dbReference type="FunFam" id="1.10.560.10:FF:000070">
    <property type="entry name" value="Uncharacterized protein"/>
    <property type="match status" value="1"/>
</dbReference>
<dbReference type="InterPro" id="IPR054827">
    <property type="entry name" value="thermosome_alpha"/>
</dbReference>
<dbReference type="OrthoDB" id="10248520at2759"/>
<dbReference type="InterPro" id="IPR027410">
    <property type="entry name" value="TCP-1-like_intermed_sf"/>
</dbReference>
<dbReference type="SUPFAM" id="SSF48592">
    <property type="entry name" value="GroEL equatorial domain-like"/>
    <property type="match status" value="2"/>
</dbReference>
<dbReference type="AlphaFoldDB" id="A0A8H3EY06"/>
<evidence type="ECO:0000256" key="8">
    <source>
        <dbReference type="ARBA" id="ARBA00023186"/>
    </source>
</evidence>
<dbReference type="NCBIfam" id="NF041082">
    <property type="entry name" value="thermosome_alpha"/>
    <property type="match status" value="1"/>
</dbReference>
<dbReference type="InterPro" id="IPR053374">
    <property type="entry name" value="TCP-1_chaperonin"/>
</dbReference>
<evidence type="ECO:0000256" key="5">
    <source>
        <dbReference type="ARBA" id="ARBA00022490"/>
    </source>
</evidence>
<keyword evidence="6 10" id="KW-0547">Nucleotide-binding</keyword>
<keyword evidence="13" id="KW-1185">Reference proteome</keyword>
<keyword evidence="7 10" id="KW-0067">ATP-binding</keyword>
<dbReference type="Proteomes" id="UP000664521">
    <property type="component" value="Unassembled WGS sequence"/>
</dbReference>
<dbReference type="EMBL" id="CAJPDS010000014">
    <property type="protein sequence ID" value="CAF9914592.1"/>
    <property type="molecule type" value="Genomic_DNA"/>
</dbReference>
<reference evidence="12" key="1">
    <citation type="submission" date="2021-03" db="EMBL/GenBank/DDBJ databases">
        <authorList>
            <person name="Tagirdzhanova G."/>
        </authorList>
    </citation>
    <scope>NUCLEOTIDE SEQUENCE</scope>
</reference>
<dbReference type="GO" id="GO:0140662">
    <property type="term" value="F:ATP-dependent protein folding chaperone"/>
    <property type="evidence" value="ECO:0007669"/>
    <property type="project" value="InterPro"/>
</dbReference>
<dbReference type="PROSITE" id="PS00750">
    <property type="entry name" value="TCP1_1"/>
    <property type="match status" value="1"/>
</dbReference>
<dbReference type="NCBIfam" id="NF041083">
    <property type="entry name" value="thermosome_beta"/>
    <property type="match status" value="1"/>
</dbReference>
<evidence type="ECO:0000256" key="6">
    <source>
        <dbReference type="ARBA" id="ARBA00022741"/>
    </source>
</evidence>
<feature type="compositionally biased region" description="Low complexity" evidence="11">
    <location>
        <begin position="503"/>
        <end position="517"/>
    </location>
</feature>
<feature type="region of interest" description="Disordered" evidence="11">
    <location>
        <begin position="476"/>
        <end position="531"/>
    </location>
</feature>
<evidence type="ECO:0000256" key="3">
    <source>
        <dbReference type="ARBA" id="ARBA00011531"/>
    </source>
</evidence>
<dbReference type="InterPro" id="IPR017998">
    <property type="entry name" value="Chaperone_TCP-1"/>
</dbReference>
<dbReference type="FunFam" id="3.50.7.10:FF:000009">
    <property type="entry name" value="T-complex protein 1 subunit alpha"/>
    <property type="match status" value="1"/>
</dbReference>
<evidence type="ECO:0000256" key="7">
    <source>
        <dbReference type="ARBA" id="ARBA00022840"/>
    </source>
</evidence>
<dbReference type="Gene3D" id="3.30.260.10">
    <property type="entry name" value="TCP-1-like chaperonin intermediate domain"/>
    <property type="match status" value="1"/>
</dbReference>
<dbReference type="PRINTS" id="PR00304">
    <property type="entry name" value="TCOMPLEXTCP1"/>
</dbReference>
<dbReference type="Pfam" id="PF00118">
    <property type="entry name" value="Cpn60_TCP1"/>
    <property type="match status" value="2"/>
</dbReference>